<evidence type="ECO:0000313" key="1">
    <source>
        <dbReference type="Proteomes" id="UP000887579"/>
    </source>
</evidence>
<proteinExistence type="predicted"/>
<evidence type="ECO:0000313" key="2">
    <source>
        <dbReference type="WBParaSite" id="ES5_v2.g22480.t1"/>
    </source>
</evidence>
<protein>
    <submittedName>
        <fullName evidence="2">Uncharacterized protein</fullName>
    </submittedName>
</protein>
<sequence length="202" mass="24057">MLHSSCNPNISFTDIIKNAPNIEDINVYDYYTNIIFEKTWMEDLVKYGKNLVSFTIKYDFKEFDVKNFIKFVEMKGKKKVGPKIQLNQDLLNEDEHGEFLYEINKQLLEYFDYRSNEDVWLQIGYDGVDGYSDFSLARIKNPKKLKCYKKKSLYVDIRFNYDLLDVDHACTLFDAITDELAKYFEYECINDLWLRIGFHGVD</sequence>
<name>A0AC34FZK4_9BILA</name>
<reference evidence="2" key="1">
    <citation type="submission" date="2022-11" db="UniProtKB">
        <authorList>
            <consortium name="WormBaseParasite"/>
        </authorList>
    </citation>
    <scope>IDENTIFICATION</scope>
</reference>
<accession>A0AC34FZK4</accession>
<dbReference type="Proteomes" id="UP000887579">
    <property type="component" value="Unplaced"/>
</dbReference>
<organism evidence="1 2">
    <name type="scientific">Panagrolaimus sp. ES5</name>
    <dbReference type="NCBI Taxonomy" id="591445"/>
    <lineage>
        <taxon>Eukaryota</taxon>
        <taxon>Metazoa</taxon>
        <taxon>Ecdysozoa</taxon>
        <taxon>Nematoda</taxon>
        <taxon>Chromadorea</taxon>
        <taxon>Rhabditida</taxon>
        <taxon>Tylenchina</taxon>
        <taxon>Panagrolaimomorpha</taxon>
        <taxon>Panagrolaimoidea</taxon>
        <taxon>Panagrolaimidae</taxon>
        <taxon>Panagrolaimus</taxon>
    </lineage>
</organism>
<dbReference type="WBParaSite" id="ES5_v2.g22480.t1">
    <property type="protein sequence ID" value="ES5_v2.g22480.t1"/>
    <property type="gene ID" value="ES5_v2.g22480"/>
</dbReference>